<feature type="region of interest" description="Disordered" evidence="2">
    <location>
        <begin position="383"/>
        <end position="403"/>
    </location>
</feature>
<evidence type="ECO:0000313" key="3">
    <source>
        <dbReference type="EMBL" id="KAG9397676.1"/>
    </source>
</evidence>
<keyword evidence="4" id="KW-1185">Reference proteome</keyword>
<protein>
    <submittedName>
        <fullName evidence="3">Uncharacterized protein</fullName>
    </submittedName>
</protein>
<dbReference type="EMBL" id="JAHDYR010000001">
    <property type="protein sequence ID" value="KAG9397676.1"/>
    <property type="molecule type" value="Genomic_DNA"/>
</dbReference>
<evidence type="ECO:0000256" key="2">
    <source>
        <dbReference type="SAM" id="MobiDB-lite"/>
    </source>
</evidence>
<accession>A0A8J6E529</accession>
<sequence length="403" mass="44908">MHPPSATRFTPRSDALASITHRPRKLSRVQTPLVCTEVRRSPSPPIVHAPAPQSCVSTDTELNVALLNAHKAYLEEHKALENEHRALDGRGCRPALHLATVTIPPSFITSRSRFGGQPYRGIDGESPPCCQLCGDRMLFVLQLDLEEVTHEATKAAKKYGIDPEFVVVPEIFNPNATAQPKNHHLMQLFICRKFYTRDEDTPNSHAHNPSMTHLVRVIPSPAAPALKVALPEPDTQYLPARAVMQLMPFPDHPNLPLPHTSEDLEKSGFDWVGARLRRSYPYLLEIRSDTDSVKGYAGPIDKILGYADGSPSEPLVCPKCHGTDYLPVIQIYSINARLSVNPTFTLLVRQCRSCHAFAASWTPKESARDVRLLERARRRTEQRAVAAQRESQPIESDGVIDID</sequence>
<organism evidence="3 4">
    <name type="scientific">Carpediemonas membranifera</name>
    <dbReference type="NCBI Taxonomy" id="201153"/>
    <lineage>
        <taxon>Eukaryota</taxon>
        <taxon>Metamonada</taxon>
        <taxon>Carpediemonas-like organisms</taxon>
        <taxon>Carpediemonas</taxon>
    </lineage>
</organism>
<name>A0A8J6E529_9EUKA</name>
<gene>
    <name evidence="3" type="ORF">J8273_0806</name>
</gene>
<proteinExistence type="predicted"/>
<dbReference type="Gene3D" id="2.30.320.10">
    <property type="entry name" value="YwqG-like"/>
    <property type="match status" value="1"/>
</dbReference>
<keyword evidence="1" id="KW-0175">Coiled coil</keyword>
<evidence type="ECO:0000256" key="1">
    <source>
        <dbReference type="SAM" id="Coils"/>
    </source>
</evidence>
<feature type="coiled-coil region" evidence="1">
    <location>
        <begin position="63"/>
        <end position="90"/>
    </location>
</feature>
<reference evidence="3" key="1">
    <citation type="submission" date="2021-05" db="EMBL/GenBank/DDBJ databases">
        <title>A free-living protist that lacks canonical eukaryotic 1 DNA replication and segregation systems.</title>
        <authorList>
            <person name="Salas-Leiva D.E."/>
            <person name="Tromer E.C."/>
            <person name="Curtis B.A."/>
            <person name="Jerlstrom-Hultqvist J."/>
            <person name="Kolisko M."/>
            <person name="Yi Z."/>
            <person name="Salas-Leiva J.S."/>
            <person name="Gallot-Lavallee L."/>
            <person name="Kops G.J.P.L."/>
            <person name="Archibald J.M."/>
            <person name="Simpson A.G.B."/>
            <person name="Roger A.J."/>
        </authorList>
    </citation>
    <scope>NUCLEOTIDE SEQUENCE</scope>
    <source>
        <strain evidence="3">BICM</strain>
    </source>
</reference>
<comment type="caution">
    <text evidence="3">The sequence shown here is derived from an EMBL/GenBank/DDBJ whole genome shotgun (WGS) entry which is preliminary data.</text>
</comment>
<dbReference type="AlphaFoldDB" id="A0A8J6E529"/>
<evidence type="ECO:0000313" key="4">
    <source>
        <dbReference type="Proteomes" id="UP000717585"/>
    </source>
</evidence>
<dbReference type="Proteomes" id="UP000717585">
    <property type="component" value="Unassembled WGS sequence"/>
</dbReference>